<proteinExistence type="predicted"/>
<protein>
    <submittedName>
        <fullName evidence="1">Putative orfan</fullName>
    </submittedName>
</protein>
<organism evidence="1">
    <name type="scientific">Tupanvirus soda lake</name>
    <dbReference type="NCBI Taxonomy" id="2126985"/>
    <lineage>
        <taxon>Viruses</taxon>
        <taxon>Varidnaviria</taxon>
        <taxon>Bamfordvirae</taxon>
        <taxon>Nucleocytoviricota</taxon>
        <taxon>Megaviricetes</taxon>
        <taxon>Imitervirales</taxon>
        <taxon>Mimiviridae</taxon>
        <taxon>Megamimivirinae</taxon>
        <taxon>Tupanvirus</taxon>
        <taxon>Tupanvirus salinum</taxon>
    </lineage>
</organism>
<evidence type="ECO:0000313" key="1">
    <source>
        <dbReference type="EMBL" id="QKU34826.1"/>
    </source>
</evidence>
<dbReference type="RefSeq" id="YP_010781477.1">
    <property type="nucleotide sequence ID" value="NC_075039.1"/>
</dbReference>
<sequence length="152" mass="16395">MTSKFGLFTITILPVTKRSLSKPVILLYCVPTIYNEPLIPNKFGKISITSLLGVGNTCKIPIFDVRGISGSPIIRSPFMKLICETAANSVQSRMQILVGGYALGQRSAFLMQSKKLTPSSGPLRLSLETGNSVSFPEPGIIVIPNGRLSVLK</sequence>
<reference evidence="1" key="1">
    <citation type="submission" date="2017-01" db="EMBL/GenBank/DDBJ databases">
        <authorList>
            <person name="Assis F.L."/>
            <person name="Abrahao J.S."/>
            <person name="Silva L."/>
            <person name="Khalil J.B."/>
            <person name="Rodrigues R."/>
            <person name="Silva L.S."/>
            <person name="Arantes T."/>
            <person name="Boratto P."/>
            <person name="Andrade M."/>
            <person name="Kroon E.G."/>
            <person name="Ribeiro B."/>
            <person name="Bergier I."/>
            <person name="Seligmann H."/>
            <person name="Ghigo E."/>
            <person name="Colson P."/>
            <person name="Levasseur A."/>
            <person name="Raoult D."/>
            <person name="Scola B.L."/>
        </authorList>
    </citation>
    <scope>NUCLEOTIDE SEQUENCE</scope>
    <source>
        <strain evidence="1">Soda lake</strain>
    </source>
</reference>
<dbReference type="EMBL" id="KY523104">
    <property type="protein sequence ID" value="QKU34826.1"/>
    <property type="molecule type" value="Genomic_DNA"/>
</dbReference>
<name>A0A6N1NT24_9VIRU</name>
<dbReference type="GeneID" id="80518241"/>
<dbReference type="KEGG" id="vg:80518241"/>
<reference evidence="1" key="2">
    <citation type="journal article" date="2018" name="Nat. Commun.">
        <title>Tailed giant Tupanvirus possesses the most complete translational apparatus of the known virosphere.</title>
        <authorList>
            <person name="Abrahao J."/>
            <person name="Silva L."/>
            <person name="Silva L.S."/>
            <person name="Khalil J.Y.B."/>
            <person name="Rodrigues R."/>
            <person name="Arantes T."/>
            <person name="Assis F."/>
            <person name="Boratto P."/>
            <person name="Andrade M."/>
            <person name="Kroon E.G."/>
            <person name="Ribeiro B."/>
            <person name="Bergier I."/>
            <person name="Seligmann H."/>
            <person name="Ghigo E."/>
            <person name="Colson P."/>
            <person name="Levasseur A."/>
            <person name="Kroemer G."/>
            <person name="Raoult D."/>
            <person name="La Scola B."/>
        </authorList>
    </citation>
    <scope>NUCLEOTIDE SEQUENCE [LARGE SCALE GENOMIC DNA]</scope>
    <source>
        <strain evidence="1">Soda lake</strain>
    </source>
</reference>
<accession>A0A6N1NT24</accession>